<evidence type="ECO:0000256" key="1">
    <source>
        <dbReference type="SAM" id="MobiDB-lite"/>
    </source>
</evidence>
<dbReference type="InterPro" id="IPR057207">
    <property type="entry name" value="FBXL15_LRR"/>
</dbReference>
<dbReference type="Proteomes" id="UP000230750">
    <property type="component" value="Unassembled WGS sequence"/>
</dbReference>
<dbReference type="GO" id="GO:0031146">
    <property type="term" value="P:SCF-dependent proteasomal ubiquitin-dependent protein catabolic process"/>
    <property type="evidence" value="ECO:0007669"/>
    <property type="project" value="TreeGrafter"/>
</dbReference>
<evidence type="ECO:0000259" key="2">
    <source>
        <dbReference type="Pfam" id="PF25372"/>
    </source>
</evidence>
<comment type="caution">
    <text evidence="3">The sequence shown here is derived from an EMBL/GenBank/DDBJ whole genome shotgun (WGS) entry which is preliminary data.</text>
</comment>
<dbReference type="PANTHER" id="PTHR13318:SF190">
    <property type="entry name" value="PARTNER OF PAIRED, ISOFORM B"/>
    <property type="match status" value="1"/>
</dbReference>
<organism evidence="3 4">
    <name type="scientific">Stichopus japonicus</name>
    <name type="common">Sea cucumber</name>
    <dbReference type="NCBI Taxonomy" id="307972"/>
    <lineage>
        <taxon>Eukaryota</taxon>
        <taxon>Metazoa</taxon>
        <taxon>Echinodermata</taxon>
        <taxon>Eleutherozoa</taxon>
        <taxon>Echinozoa</taxon>
        <taxon>Holothuroidea</taxon>
        <taxon>Aspidochirotacea</taxon>
        <taxon>Aspidochirotida</taxon>
        <taxon>Stichopodidae</taxon>
        <taxon>Apostichopus</taxon>
    </lineage>
</organism>
<dbReference type="InterPro" id="IPR032675">
    <property type="entry name" value="LRR_dom_sf"/>
</dbReference>
<dbReference type="Pfam" id="PF25372">
    <property type="entry name" value="DUF7885"/>
    <property type="match status" value="1"/>
</dbReference>
<dbReference type="SUPFAM" id="SSF52047">
    <property type="entry name" value="RNI-like"/>
    <property type="match status" value="2"/>
</dbReference>
<feature type="compositionally biased region" description="Basic and acidic residues" evidence="1">
    <location>
        <begin position="393"/>
        <end position="417"/>
    </location>
</feature>
<dbReference type="PANTHER" id="PTHR13318">
    <property type="entry name" value="PARTNER OF PAIRED, ISOFORM B-RELATED"/>
    <property type="match status" value="1"/>
</dbReference>
<accession>A0A2G8KDT6</accession>
<reference evidence="3 4" key="1">
    <citation type="journal article" date="2017" name="PLoS Biol.">
        <title>The sea cucumber genome provides insights into morphological evolution and visceral regeneration.</title>
        <authorList>
            <person name="Zhang X."/>
            <person name="Sun L."/>
            <person name="Yuan J."/>
            <person name="Sun Y."/>
            <person name="Gao Y."/>
            <person name="Zhang L."/>
            <person name="Li S."/>
            <person name="Dai H."/>
            <person name="Hamel J.F."/>
            <person name="Liu C."/>
            <person name="Yu Y."/>
            <person name="Liu S."/>
            <person name="Lin W."/>
            <person name="Guo K."/>
            <person name="Jin S."/>
            <person name="Xu P."/>
            <person name="Storey K.B."/>
            <person name="Huan P."/>
            <person name="Zhang T."/>
            <person name="Zhou Y."/>
            <person name="Zhang J."/>
            <person name="Lin C."/>
            <person name="Li X."/>
            <person name="Xing L."/>
            <person name="Huo D."/>
            <person name="Sun M."/>
            <person name="Wang L."/>
            <person name="Mercier A."/>
            <person name="Li F."/>
            <person name="Yang H."/>
            <person name="Xiang J."/>
        </authorList>
    </citation>
    <scope>NUCLEOTIDE SEQUENCE [LARGE SCALE GENOMIC DNA]</scope>
    <source>
        <strain evidence="3">Shaxun</strain>
        <tissue evidence="3">Muscle</tissue>
    </source>
</reference>
<feature type="compositionally biased region" description="Basic and acidic residues" evidence="1">
    <location>
        <begin position="327"/>
        <end position="339"/>
    </location>
</feature>
<feature type="region of interest" description="Disordered" evidence="1">
    <location>
        <begin position="528"/>
        <end position="564"/>
    </location>
</feature>
<name>A0A2G8KDT6_STIJA</name>
<keyword evidence="4" id="KW-1185">Reference proteome</keyword>
<sequence length="943" mass="104816">MSAVLPLQTTSVICIVRALLDINDKHLQYRKPAELLKRRILQNRSNVTALKLLLQYMTQHYPRAVTSQVLEFLVPFHLKTFDLTKCTEALQLEGEYTSLLPRLSNVRSLIHTEGLLADPLPVSIAIDWSTKLEHLTSVTLEECPGVTDKFVSITHLNLARCSQITDSAFLNVSEACPPKLSSLDVSGCDSLTSTAIRLLTELCGPSLRHLNIALTNMDCTILWYLAGHSLASSVRLASEVRGKINNLADAISSQMDRLIHEFQFITEKLKEMGERDGEGNEDGEDGGQSDADDRPSGELLKIKKPLALETVDHVCEKANDAPTSKSSLDREISTEKQADKEEEFNDNLEDFKDAARSDSTSADAETVERKKTRSYLPPDGMNEYLEHYKAHESGFHTDGNTSKEDEAGNAEQDKSTADSRTGASSSFTENGPAVNPIISNSEINKSQGDEEEVTGSEAAVSLPVLVGGVTEIVSKGDVAEIAIESEDLRKKETSESLKSNFLDADDTSGTNVMAEEKMRGGLMCTETVETPEDPSNSQSLSENKQINVERAAKTNERDTEGKDKVKVDPCSSCLHNSSKAHIPTKLFEPQILSLKMDHIEFHADLIKSCFDEFFSANRCLQIVTIANRAMTNELLQVLADHCPDLSFLCLMDCAKITNEGLAYLLDHCKHLKALHLHGVPFLNNSAFYPILNGDATLHTLHLAEVRITDGILHKLSKGIGHSLKELNLNWCEDITSHGILSMAENCPLLESFSVRQFQVNESTLRSFAENCPKMKYLDLSGVEEMTDSLLAEMMPRFRMLKVLDVSWTLNLTNDGVAAILCSCPLLTDLNLAGLKRITEKPFLPIISDINRWRRCQALIKLKLREQKVRERTGQDPMSSDEEYEDLYVPVRSTSYAPLLQRLDLQFCDLVKDNILEEIVAVCCGSLEIIDYYGLEVCPKLLKM</sequence>
<dbReference type="SMART" id="SM00367">
    <property type="entry name" value="LRR_CC"/>
    <property type="match status" value="9"/>
</dbReference>
<dbReference type="OrthoDB" id="10257471at2759"/>
<evidence type="ECO:0000313" key="4">
    <source>
        <dbReference type="Proteomes" id="UP000230750"/>
    </source>
</evidence>
<feature type="compositionally biased region" description="Polar residues" evidence="1">
    <location>
        <begin position="418"/>
        <end position="429"/>
    </location>
</feature>
<dbReference type="AlphaFoldDB" id="A0A2G8KDT6"/>
<feature type="compositionally biased region" description="Basic and acidic residues" evidence="1">
    <location>
        <begin position="550"/>
        <end position="564"/>
    </location>
</feature>
<evidence type="ECO:0000313" key="3">
    <source>
        <dbReference type="EMBL" id="PIK46143.1"/>
    </source>
</evidence>
<feature type="domain" description="F-box/LRR-repeat protein 15-like leucin rich repeat" evidence="2">
    <location>
        <begin position="628"/>
        <end position="748"/>
    </location>
</feature>
<feature type="region of interest" description="Disordered" evidence="1">
    <location>
        <begin position="393"/>
        <end position="456"/>
    </location>
</feature>
<protein>
    <recommendedName>
        <fullName evidence="2">F-box/LRR-repeat protein 15-like leucin rich repeat domain-containing protein</fullName>
    </recommendedName>
</protein>
<dbReference type="EMBL" id="MRZV01000663">
    <property type="protein sequence ID" value="PIK46143.1"/>
    <property type="molecule type" value="Genomic_DNA"/>
</dbReference>
<dbReference type="InterPro" id="IPR006553">
    <property type="entry name" value="Leu-rich_rpt_Cys-con_subtyp"/>
</dbReference>
<proteinExistence type="predicted"/>
<dbReference type="GO" id="GO:0019005">
    <property type="term" value="C:SCF ubiquitin ligase complex"/>
    <property type="evidence" value="ECO:0007669"/>
    <property type="project" value="TreeGrafter"/>
</dbReference>
<feature type="region of interest" description="Disordered" evidence="1">
    <location>
        <begin position="317"/>
        <end position="380"/>
    </location>
</feature>
<dbReference type="Gene3D" id="3.80.10.10">
    <property type="entry name" value="Ribonuclease Inhibitor"/>
    <property type="match status" value="3"/>
</dbReference>
<feature type="compositionally biased region" description="Polar residues" evidence="1">
    <location>
        <begin position="533"/>
        <end position="546"/>
    </location>
</feature>
<gene>
    <name evidence="3" type="ORF">BSL78_16991</name>
</gene>
<feature type="region of interest" description="Disordered" evidence="1">
    <location>
        <begin position="273"/>
        <end position="297"/>
    </location>
</feature>
<feature type="compositionally biased region" description="Polar residues" evidence="1">
    <location>
        <begin position="437"/>
        <end position="446"/>
    </location>
</feature>
<dbReference type="STRING" id="307972.A0A2G8KDT6"/>